<dbReference type="EMBL" id="LYCR01000027">
    <property type="protein sequence ID" value="OGM46910.1"/>
    <property type="molecule type" value="Genomic_DNA"/>
</dbReference>
<keyword evidence="3 6" id="KW-0812">Transmembrane</keyword>
<feature type="transmembrane region" description="Helical" evidence="6">
    <location>
        <begin position="473"/>
        <end position="498"/>
    </location>
</feature>
<protein>
    <submittedName>
        <fullName evidence="8">Putative vitamin H transporter</fullName>
    </submittedName>
</protein>
<dbReference type="OrthoDB" id="2985014at2759"/>
<sequence>MSYSHGLVDGLTAALCYRWVGLAMRRLKLEGIRAIHLLNGRPSGSGGQGRPFLDGIENVGEETVSPCSPEEEAALVRKVDLMLLPTMWIMYLLSYMDRTNIGNAKISGMQEDLNLTSDQYSICLVVFFIGYVVLEVPSNLILSRTRPSLFLPGIMVVWGTLTCVMGVVKDFKHLVVLRTLIGCVESGFAPGILLVISSWYKKTEQSKRFGVYISAAVLSGAFGGLIAAGIVSGLEGAHGIRGWRWLFIVEGAVTVGFALISLFILPDFPATTKRLSERERHVAIARLESDNVTAMTADGERLSSWQAILGSVKDWRTWMFVIGYMVIVGASTLSYFYPTLVKGLFGDASTTRINFLTIPIYAVAFVCTGITAYFSDKIPLWRGVVIAAWLAFSLACSVAVCAVYNYSARYALLVLMAAGLWATNGGTLAYASSAFADMQPQVRGVSLALVNALGNLAQIYGSYLFPDSDGPKYIMGFAVISAMLAVGVIVFLILHIWIRRTAKSTARQ</sequence>
<evidence type="ECO:0000259" key="7">
    <source>
        <dbReference type="PROSITE" id="PS50850"/>
    </source>
</evidence>
<comment type="caution">
    <text evidence="8">The sequence shown here is derived from an EMBL/GenBank/DDBJ whole genome shotgun (WGS) entry which is preliminary data.</text>
</comment>
<name>A0A1F8A584_9EURO</name>
<evidence type="ECO:0000256" key="1">
    <source>
        <dbReference type="ARBA" id="ARBA00004141"/>
    </source>
</evidence>
<evidence type="ECO:0000256" key="6">
    <source>
        <dbReference type="SAM" id="Phobius"/>
    </source>
</evidence>
<dbReference type="FunFam" id="1.20.1250.20:FF:000394">
    <property type="entry name" value="MFS general substrate transporter"/>
    <property type="match status" value="1"/>
</dbReference>
<dbReference type="SUPFAM" id="SSF103473">
    <property type="entry name" value="MFS general substrate transporter"/>
    <property type="match status" value="1"/>
</dbReference>
<keyword evidence="9" id="KW-1185">Reference proteome</keyword>
<dbReference type="InterPro" id="IPR036259">
    <property type="entry name" value="MFS_trans_sf"/>
</dbReference>
<dbReference type="GO" id="GO:0016020">
    <property type="term" value="C:membrane"/>
    <property type="evidence" value="ECO:0007669"/>
    <property type="project" value="UniProtKB-SubCell"/>
</dbReference>
<feature type="transmembrane region" description="Helical" evidence="6">
    <location>
        <begin position="318"/>
        <end position="337"/>
    </location>
</feature>
<dbReference type="GeneID" id="34447872"/>
<feature type="transmembrane region" description="Helical" evidence="6">
    <location>
        <begin position="353"/>
        <end position="374"/>
    </location>
</feature>
<feature type="transmembrane region" description="Helical" evidence="6">
    <location>
        <begin position="444"/>
        <end position="461"/>
    </location>
</feature>
<proteinExistence type="predicted"/>
<evidence type="ECO:0000256" key="4">
    <source>
        <dbReference type="ARBA" id="ARBA00022989"/>
    </source>
</evidence>
<evidence type="ECO:0000256" key="3">
    <source>
        <dbReference type="ARBA" id="ARBA00022692"/>
    </source>
</evidence>
<dbReference type="InterPro" id="IPR020846">
    <property type="entry name" value="MFS_dom"/>
</dbReference>
<dbReference type="FunFam" id="1.20.1250.20:FF:000057">
    <property type="entry name" value="MFS general substrate transporter"/>
    <property type="match status" value="1"/>
</dbReference>
<dbReference type="AlphaFoldDB" id="A0A1F8A584"/>
<dbReference type="GO" id="GO:0022857">
    <property type="term" value="F:transmembrane transporter activity"/>
    <property type="evidence" value="ECO:0007669"/>
    <property type="project" value="InterPro"/>
</dbReference>
<evidence type="ECO:0000256" key="5">
    <source>
        <dbReference type="ARBA" id="ARBA00023136"/>
    </source>
</evidence>
<keyword evidence="4 6" id="KW-1133">Transmembrane helix</keyword>
<dbReference type="RefSeq" id="XP_022390627.1">
    <property type="nucleotide sequence ID" value="XM_022531612.1"/>
</dbReference>
<evidence type="ECO:0000313" key="9">
    <source>
        <dbReference type="Proteomes" id="UP000179179"/>
    </source>
</evidence>
<dbReference type="PANTHER" id="PTHR43791:SF38">
    <property type="entry name" value="MAJOR FACILITATOR SUPERFAMILY (MFS) PROFILE DOMAIN-CONTAINING PROTEIN"/>
    <property type="match status" value="1"/>
</dbReference>
<dbReference type="Pfam" id="PF07690">
    <property type="entry name" value="MFS_1"/>
    <property type="match status" value="1"/>
</dbReference>
<keyword evidence="5 6" id="KW-0472">Membrane</keyword>
<dbReference type="Gene3D" id="1.20.1250.20">
    <property type="entry name" value="MFS general substrate transporter like domains"/>
    <property type="match status" value="2"/>
</dbReference>
<comment type="subcellular location">
    <subcellularLocation>
        <location evidence="1">Membrane</location>
        <topology evidence="1">Multi-pass membrane protein</topology>
    </subcellularLocation>
</comment>
<dbReference type="PROSITE" id="PS50850">
    <property type="entry name" value="MFS"/>
    <property type="match status" value="1"/>
</dbReference>
<keyword evidence="2" id="KW-0813">Transport</keyword>
<evidence type="ECO:0000256" key="2">
    <source>
        <dbReference type="ARBA" id="ARBA00022448"/>
    </source>
</evidence>
<dbReference type="PANTHER" id="PTHR43791">
    <property type="entry name" value="PERMEASE-RELATED"/>
    <property type="match status" value="1"/>
</dbReference>
<feature type="transmembrane region" description="Helical" evidence="6">
    <location>
        <begin position="386"/>
        <end position="406"/>
    </location>
</feature>
<dbReference type="Proteomes" id="UP000179179">
    <property type="component" value="Unassembled WGS sequence"/>
</dbReference>
<reference evidence="8 9" key="1">
    <citation type="journal article" date="2016" name="Genome Biol. Evol.">
        <title>Draft genome sequence of an aflatoxigenic Aspergillus species, A. bombycis.</title>
        <authorList>
            <person name="Moore G.G."/>
            <person name="Mack B.M."/>
            <person name="Beltz S.B."/>
            <person name="Gilbert M.K."/>
        </authorList>
    </citation>
    <scope>NUCLEOTIDE SEQUENCE [LARGE SCALE GENOMIC DNA]</scope>
    <source>
        <strain evidence="9">NRRL 26010</strain>
    </source>
</reference>
<feature type="transmembrane region" description="Helical" evidence="6">
    <location>
        <begin position="119"/>
        <end position="142"/>
    </location>
</feature>
<organism evidence="8 9">
    <name type="scientific">Aspergillus bombycis</name>
    <dbReference type="NCBI Taxonomy" id="109264"/>
    <lineage>
        <taxon>Eukaryota</taxon>
        <taxon>Fungi</taxon>
        <taxon>Dikarya</taxon>
        <taxon>Ascomycota</taxon>
        <taxon>Pezizomycotina</taxon>
        <taxon>Eurotiomycetes</taxon>
        <taxon>Eurotiomycetidae</taxon>
        <taxon>Eurotiales</taxon>
        <taxon>Aspergillaceae</taxon>
        <taxon>Aspergillus</taxon>
    </lineage>
</organism>
<feature type="transmembrane region" description="Helical" evidence="6">
    <location>
        <begin position="149"/>
        <end position="168"/>
    </location>
</feature>
<feature type="transmembrane region" description="Helical" evidence="6">
    <location>
        <begin position="174"/>
        <end position="197"/>
    </location>
</feature>
<evidence type="ECO:0000313" key="8">
    <source>
        <dbReference type="EMBL" id="OGM46910.1"/>
    </source>
</evidence>
<feature type="domain" description="Major facilitator superfamily (MFS) profile" evidence="7">
    <location>
        <begin position="83"/>
        <end position="499"/>
    </location>
</feature>
<dbReference type="InterPro" id="IPR011701">
    <property type="entry name" value="MFS"/>
</dbReference>
<feature type="transmembrane region" description="Helical" evidence="6">
    <location>
        <begin position="412"/>
        <end position="432"/>
    </location>
</feature>
<accession>A0A1F8A584</accession>
<feature type="transmembrane region" description="Helical" evidence="6">
    <location>
        <begin position="209"/>
        <end position="231"/>
    </location>
</feature>
<gene>
    <name evidence="8" type="ORF">ABOM_004482</name>
</gene>
<feature type="transmembrane region" description="Helical" evidence="6">
    <location>
        <begin position="243"/>
        <end position="265"/>
    </location>
</feature>